<protein>
    <recommendedName>
        <fullName evidence="3">Flagellar protein FliT</fullName>
    </recommendedName>
</protein>
<evidence type="ECO:0000256" key="1">
    <source>
        <dbReference type="SAM" id="Coils"/>
    </source>
</evidence>
<reference evidence="2" key="1">
    <citation type="submission" date="2024-05" db="EMBL/GenBank/DDBJ databases">
        <title>Genome sequencing of novel strain.</title>
        <authorList>
            <person name="Ganbat D."/>
            <person name="Ganbat S."/>
            <person name="Lee S.-J."/>
        </authorList>
    </citation>
    <scope>NUCLEOTIDE SEQUENCE</scope>
    <source>
        <strain evidence="2">SMD15-11</strain>
    </source>
</reference>
<keyword evidence="1" id="KW-0175">Coiled coil</keyword>
<dbReference type="RefSeq" id="WP_369601734.1">
    <property type="nucleotide sequence ID" value="NZ_CP154858.1"/>
</dbReference>
<dbReference type="EMBL" id="CP154858">
    <property type="protein sequence ID" value="XDT72730.1"/>
    <property type="molecule type" value="Genomic_DNA"/>
</dbReference>
<dbReference type="KEGG" id="tcd:AAIA72_01725"/>
<evidence type="ECO:0000313" key="2">
    <source>
        <dbReference type="EMBL" id="XDT72730.1"/>
    </source>
</evidence>
<gene>
    <name evidence="2" type="ORF">AAIA72_01725</name>
</gene>
<feature type="coiled-coil region" evidence="1">
    <location>
        <begin position="53"/>
        <end position="87"/>
    </location>
</feature>
<name>A0AB39UX21_9GAMM</name>
<sequence>MWQALEALVAELESVDDGTSGDRLVSLDEQVRFLLESSRETLRQDPERAGALLARLQAEYRRILGLLEKAQAENEAQRIRAQQTRRALKAYLDTHKPTF</sequence>
<organism evidence="2">
    <name type="scientific">Thermohahella caldifontis</name>
    <dbReference type="NCBI Taxonomy" id="3142973"/>
    <lineage>
        <taxon>Bacteria</taxon>
        <taxon>Pseudomonadati</taxon>
        <taxon>Pseudomonadota</taxon>
        <taxon>Gammaproteobacteria</taxon>
        <taxon>Oceanospirillales</taxon>
        <taxon>Hahellaceae</taxon>
        <taxon>Thermohahella</taxon>
    </lineage>
</organism>
<dbReference type="AlphaFoldDB" id="A0AB39UX21"/>
<accession>A0AB39UX21</accession>
<evidence type="ECO:0008006" key="3">
    <source>
        <dbReference type="Google" id="ProtNLM"/>
    </source>
</evidence>
<proteinExistence type="predicted"/>